<gene>
    <name evidence="2" type="ORF">HPBE_LOCUS2324</name>
</gene>
<feature type="region of interest" description="Disordered" evidence="1">
    <location>
        <begin position="44"/>
        <end position="85"/>
    </location>
</feature>
<evidence type="ECO:0000256" key="1">
    <source>
        <dbReference type="SAM" id="MobiDB-lite"/>
    </source>
</evidence>
<accession>A0A3P7TSH4</accession>
<sequence length="241" mass="27258">MSYQNWDQRTLQAAAQIAQRALQDAFSRVLKLLHRAPEAYRNLGIRPEEKNRRRRPEQPVGRQDLEEEGESVRPGTPPRIRHPAPFLKPVRFNAGRRCHPDVPPPPEVAGIVAGIVQEFFPMSNDGSCASGKGKVLFTLKEVIKTQSVADIGIYDGTSSFEDFIRRLEVKYPETLWSDEDRKNILLTHLGGTARAAIDTAPELTPNSSYHSIVKALKEARRTPGERLQAEMDWKNLRIKDD</sequence>
<keyword evidence="3" id="KW-1185">Reference proteome</keyword>
<dbReference type="EMBL" id="UZAH01003375">
    <property type="protein sequence ID" value="VDO24511.1"/>
    <property type="molecule type" value="Genomic_DNA"/>
</dbReference>
<accession>A0A183F831</accession>
<dbReference type="WBParaSite" id="HPBE_0000232301-mRNA-1">
    <property type="protein sequence ID" value="HPBE_0000232301-mRNA-1"/>
    <property type="gene ID" value="HPBE_0000232301"/>
</dbReference>
<dbReference type="Proteomes" id="UP000050761">
    <property type="component" value="Unassembled WGS sequence"/>
</dbReference>
<name>A0A183F831_HELPZ</name>
<evidence type="ECO:0000313" key="4">
    <source>
        <dbReference type="WBParaSite" id="HPBE_0000232301-mRNA-1"/>
    </source>
</evidence>
<protein>
    <submittedName>
        <fullName evidence="4">Retrotrans_gag domain-containing protein</fullName>
    </submittedName>
</protein>
<proteinExistence type="predicted"/>
<organism evidence="3 4">
    <name type="scientific">Heligmosomoides polygyrus</name>
    <name type="common">Parasitic roundworm</name>
    <dbReference type="NCBI Taxonomy" id="6339"/>
    <lineage>
        <taxon>Eukaryota</taxon>
        <taxon>Metazoa</taxon>
        <taxon>Ecdysozoa</taxon>
        <taxon>Nematoda</taxon>
        <taxon>Chromadorea</taxon>
        <taxon>Rhabditida</taxon>
        <taxon>Rhabditina</taxon>
        <taxon>Rhabditomorpha</taxon>
        <taxon>Strongyloidea</taxon>
        <taxon>Heligmosomidae</taxon>
        <taxon>Heligmosomoides</taxon>
    </lineage>
</organism>
<reference evidence="4" key="2">
    <citation type="submission" date="2019-09" db="UniProtKB">
        <authorList>
            <consortium name="WormBaseParasite"/>
        </authorList>
    </citation>
    <scope>IDENTIFICATION</scope>
</reference>
<dbReference type="AlphaFoldDB" id="A0A183F831"/>
<dbReference type="OrthoDB" id="5851400at2759"/>
<evidence type="ECO:0000313" key="2">
    <source>
        <dbReference type="EMBL" id="VDO24511.1"/>
    </source>
</evidence>
<evidence type="ECO:0000313" key="3">
    <source>
        <dbReference type="Proteomes" id="UP000050761"/>
    </source>
</evidence>
<reference evidence="2 3" key="1">
    <citation type="submission" date="2018-11" db="EMBL/GenBank/DDBJ databases">
        <authorList>
            <consortium name="Pathogen Informatics"/>
        </authorList>
    </citation>
    <scope>NUCLEOTIDE SEQUENCE [LARGE SCALE GENOMIC DNA]</scope>
</reference>